<evidence type="ECO:0000256" key="3">
    <source>
        <dbReference type="ARBA" id="ARBA00004496"/>
    </source>
</evidence>
<dbReference type="PANTHER" id="PTHR30417:SF4">
    <property type="entry name" value="1,6-ANHYDRO-N-ACETYLMURAMYL-L-ALANINE AMIDASE AMPD"/>
    <property type="match status" value="1"/>
</dbReference>
<dbReference type="SUPFAM" id="SSF55846">
    <property type="entry name" value="N-acetylmuramoyl-L-alanine amidase-like"/>
    <property type="match status" value="1"/>
</dbReference>
<sequence>MTNFLSASEFWRGGWYRHARALPSPNRNARPLGVKVRLVVIHAISLPPGQFGTGDVQRLFTNTLPWDAHPDFQAIRGLEVSAHFFITRDGALWQFVDCDERAWHAGQSRWLGASNCNDWSIGIELEGTADIAFEDPQYETLTALCAALPERYPIEAVAGHQHIAPERKWDPGPQFDWRRFQNSLGWPDRYFP</sequence>
<gene>
    <name evidence="14" type="ORF">EDC62_1551</name>
</gene>
<comment type="caution">
    <text evidence="14">The sequence shown here is derived from an EMBL/GenBank/DDBJ whole genome shotgun (WGS) entry which is preliminary data.</text>
</comment>
<dbReference type="AlphaFoldDB" id="A0A3N4V1G4"/>
<keyword evidence="15" id="KW-1185">Reference proteome</keyword>
<keyword evidence="9" id="KW-0862">Zinc</keyword>
<dbReference type="InterPro" id="IPR051206">
    <property type="entry name" value="NAMLAA_amidase_2"/>
</dbReference>
<dbReference type="GO" id="GO:0009254">
    <property type="term" value="P:peptidoglycan turnover"/>
    <property type="evidence" value="ECO:0007669"/>
    <property type="project" value="TreeGrafter"/>
</dbReference>
<reference evidence="14 15" key="1">
    <citation type="submission" date="2018-11" db="EMBL/GenBank/DDBJ databases">
        <title>Genomic Encyclopedia of Type Strains, Phase IV (KMG-IV): sequencing the most valuable type-strain genomes for metagenomic binning, comparative biology and taxonomic classification.</title>
        <authorList>
            <person name="Goeker M."/>
        </authorList>
    </citation>
    <scope>NUCLEOTIDE SEQUENCE [LARGE SCALE GENOMIC DNA]</scope>
    <source>
        <strain evidence="14 15">DSM 101684</strain>
    </source>
</reference>
<evidence type="ECO:0000256" key="5">
    <source>
        <dbReference type="ARBA" id="ARBA00011901"/>
    </source>
</evidence>
<evidence type="ECO:0000256" key="1">
    <source>
        <dbReference type="ARBA" id="ARBA00001561"/>
    </source>
</evidence>
<dbReference type="OrthoDB" id="9794842at2"/>
<name>A0A3N4V1G4_9BURK</name>
<comment type="subcellular location">
    <subcellularLocation>
        <location evidence="3">Cytoplasm</location>
    </subcellularLocation>
</comment>
<dbReference type="NCBIfam" id="NF008758">
    <property type="entry name" value="PRK11789.1"/>
    <property type="match status" value="1"/>
</dbReference>
<evidence type="ECO:0000256" key="2">
    <source>
        <dbReference type="ARBA" id="ARBA00001947"/>
    </source>
</evidence>
<dbReference type="GO" id="GO:0046872">
    <property type="term" value="F:metal ion binding"/>
    <property type="evidence" value="ECO:0007669"/>
    <property type="project" value="UniProtKB-KW"/>
</dbReference>
<evidence type="ECO:0000256" key="6">
    <source>
        <dbReference type="ARBA" id="ARBA00022490"/>
    </source>
</evidence>
<dbReference type="GO" id="GO:0008745">
    <property type="term" value="F:N-acetylmuramoyl-L-alanine amidase activity"/>
    <property type="evidence" value="ECO:0007669"/>
    <property type="project" value="UniProtKB-EC"/>
</dbReference>
<dbReference type="PANTHER" id="PTHR30417">
    <property type="entry name" value="N-ACETYLMURAMOYL-L-ALANINE AMIDASE AMID"/>
    <property type="match status" value="1"/>
</dbReference>
<comment type="catalytic activity">
    <reaction evidence="1">
        <text>Hydrolyzes the link between N-acetylmuramoyl residues and L-amino acid residues in certain cell-wall glycopeptides.</text>
        <dbReference type="EC" id="3.5.1.28"/>
    </reaction>
</comment>
<evidence type="ECO:0000256" key="8">
    <source>
        <dbReference type="ARBA" id="ARBA00022801"/>
    </source>
</evidence>
<dbReference type="InterPro" id="IPR002502">
    <property type="entry name" value="Amidase_domain"/>
</dbReference>
<dbReference type="Gene3D" id="3.40.80.10">
    <property type="entry name" value="Peptidoglycan recognition protein-like"/>
    <property type="match status" value="1"/>
</dbReference>
<keyword evidence="10" id="KW-0961">Cell wall biogenesis/degradation</keyword>
<proteinExistence type="inferred from homology"/>
<comment type="cofactor">
    <cofactor evidence="2">
        <name>Zn(2+)</name>
        <dbReference type="ChEBI" id="CHEBI:29105"/>
    </cofactor>
</comment>
<dbReference type="EC" id="3.5.1.28" evidence="5"/>
<protein>
    <recommendedName>
        <fullName evidence="11">1,6-anhydro-N-acetylmuramyl-L-alanine amidase AmpD</fullName>
        <ecNumber evidence="5">3.5.1.28</ecNumber>
    </recommendedName>
    <alternativeName>
        <fullName evidence="12">N-acetylmuramoyl-L-alanine amidase</fullName>
    </alternativeName>
</protein>
<keyword evidence="7" id="KW-0479">Metal-binding</keyword>
<accession>A0A3N4V1G4</accession>
<evidence type="ECO:0000256" key="4">
    <source>
        <dbReference type="ARBA" id="ARBA00007553"/>
    </source>
</evidence>
<dbReference type="CDD" id="cd06583">
    <property type="entry name" value="PGRP"/>
    <property type="match status" value="1"/>
</dbReference>
<evidence type="ECO:0000259" key="13">
    <source>
        <dbReference type="SMART" id="SM00644"/>
    </source>
</evidence>
<evidence type="ECO:0000256" key="7">
    <source>
        <dbReference type="ARBA" id="ARBA00022723"/>
    </source>
</evidence>
<evidence type="ECO:0000256" key="12">
    <source>
        <dbReference type="ARBA" id="ARBA00042615"/>
    </source>
</evidence>
<dbReference type="GO" id="GO:0071555">
    <property type="term" value="P:cell wall organization"/>
    <property type="evidence" value="ECO:0007669"/>
    <property type="project" value="UniProtKB-KW"/>
</dbReference>
<organism evidence="14 15">
    <name type="scientific">Tibeticola sediminis</name>
    <dbReference type="NCBI Taxonomy" id="1917811"/>
    <lineage>
        <taxon>Bacteria</taxon>
        <taxon>Pseudomonadati</taxon>
        <taxon>Pseudomonadota</taxon>
        <taxon>Betaproteobacteria</taxon>
        <taxon>Burkholderiales</taxon>
        <taxon>Comamonadaceae</taxon>
        <taxon>Tibeticola</taxon>
    </lineage>
</organism>
<dbReference type="EMBL" id="RKQL01000003">
    <property type="protein sequence ID" value="RPE67670.1"/>
    <property type="molecule type" value="Genomic_DNA"/>
</dbReference>
<keyword evidence="8" id="KW-0378">Hydrolase</keyword>
<evidence type="ECO:0000256" key="11">
    <source>
        <dbReference type="ARBA" id="ARBA00039257"/>
    </source>
</evidence>
<dbReference type="Pfam" id="PF01510">
    <property type="entry name" value="Amidase_2"/>
    <property type="match status" value="1"/>
</dbReference>
<dbReference type="GO" id="GO:0005737">
    <property type="term" value="C:cytoplasm"/>
    <property type="evidence" value="ECO:0007669"/>
    <property type="project" value="UniProtKB-SubCell"/>
</dbReference>
<dbReference type="GO" id="GO:0009253">
    <property type="term" value="P:peptidoglycan catabolic process"/>
    <property type="evidence" value="ECO:0007669"/>
    <property type="project" value="InterPro"/>
</dbReference>
<dbReference type="SMART" id="SM00644">
    <property type="entry name" value="Ami_2"/>
    <property type="match status" value="1"/>
</dbReference>
<evidence type="ECO:0000256" key="9">
    <source>
        <dbReference type="ARBA" id="ARBA00022833"/>
    </source>
</evidence>
<comment type="similarity">
    <text evidence="4">Belongs to the N-acetylmuramoyl-L-alanine amidase 2 family.</text>
</comment>
<keyword evidence="6" id="KW-0963">Cytoplasm</keyword>
<dbReference type="RefSeq" id="WP_124222341.1">
    <property type="nucleotide sequence ID" value="NZ_RKQL01000003.1"/>
</dbReference>
<dbReference type="InterPro" id="IPR036505">
    <property type="entry name" value="Amidase/PGRP_sf"/>
</dbReference>
<evidence type="ECO:0000313" key="14">
    <source>
        <dbReference type="EMBL" id="RPE67670.1"/>
    </source>
</evidence>
<feature type="domain" description="N-acetylmuramoyl-L-alanine amidase" evidence="13">
    <location>
        <begin position="24"/>
        <end position="172"/>
    </location>
</feature>
<evidence type="ECO:0000256" key="10">
    <source>
        <dbReference type="ARBA" id="ARBA00023316"/>
    </source>
</evidence>
<dbReference type="Proteomes" id="UP000272193">
    <property type="component" value="Unassembled WGS sequence"/>
</dbReference>
<evidence type="ECO:0000313" key="15">
    <source>
        <dbReference type="Proteomes" id="UP000272193"/>
    </source>
</evidence>